<evidence type="ECO:0000256" key="1">
    <source>
        <dbReference type="SAM" id="Phobius"/>
    </source>
</evidence>
<dbReference type="Proteomes" id="UP000663444">
    <property type="component" value="Chromosome"/>
</dbReference>
<dbReference type="InterPro" id="IPR047798">
    <property type="entry name" value="BPSS1780-like"/>
</dbReference>
<proteinExistence type="predicted"/>
<accession>A0A974SPM7</accession>
<keyword evidence="1" id="KW-0812">Transmembrane</keyword>
<feature type="transmembrane region" description="Helical" evidence="1">
    <location>
        <begin position="65"/>
        <end position="85"/>
    </location>
</feature>
<organism evidence="2 3">
    <name type="scientific">Azospira restricta</name>
    <dbReference type="NCBI Taxonomy" id="404405"/>
    <lineage>
        <taxon>Bacteria</taxon>
        <taxon>Pseudomonadati</taxon>
        <taxon>Pseudomonadota</taxon>
        <taxon>Betaproteobacteria</taxon>
        <taxon>Rhodocyclales</taxon>
        <taxon>Rhodocyclaceae</taxon>
        <taxon>Azospira</taxon>
    </lineage>
</organism>
<dbReference type="NCBIfam" id="NF041043">
    <property type="entry name" value="BPSS1780_fam"/>
    <property type="match status" value="1"/>
</dbReference>
<keyword evidence="1" id="KW-1133">Transmembrane helix</keyword>
<gene>
    <name evidence="2" type="ORF">IWH25_01825</name>
</gene>
<evidence type="ECO:0000313" key="2">
    <source>
        <dbReference type="EMBL" id="QRJ64120.1"/>
    </source>
</evidence>
<evidence type="ECO:0008006" key="4">
    <source>
        <dbReference type="Google" id="ProtNLM"/>
    </source>
</evidence>
<dbReference type="RefSeq" id="WP_203387658.1">
    <property type="nucleotide sequence ID" value="NZ_CP064781.1"/>
</dbReference>
<feature type="transmembrane region" description="Helical" evidence="1">
    <location>
        <begin position="41"/>
        <end position="58"/>
    </location>
</feature>
<keyword evidence="3" id="KW-1185">Reference proteome</keyword>
<feature type="transmembrane region" description="Helical" evidence="1">
    <location>
        <begin position="150"/>
        <end position="182"/>
    </location>
</feature>
<dbReference type="EMBL" id="CP064781">
    <property type="protein sequence ID" value="QRJ64120.1"/>
    <property type="molecule type" value="Genomic_DNA"/>
</dbReference>
<dbReference type="KEGG" id="ares:IWH25_01825"/>
<evidence type="ECO:0000313" key="3">
    <source>
        <dbReference type="Proteomes" id="UP000663444"/>
    </source>
</evidence>
<name>A0A974SPM7_9RHOO</name>
<sequence>MTPFPLSPVAFSGEPRVVPPDAPFQWLRQGWAVFAADPGQWLAMSVLLLVVFFALQIVPLIGSLVAVLLLPALLAGLLHAVQRLGDEGRFELADFLAGFQRNSGPLVMLGLLLMAGWALILLVVAVVAGGGVAGGVLAGIAGQPGMGMGIGMAGFFIAFVLKLLLGIPLLLATWFAPALIYFNGMAPLAALQASFAASLKNWLAMIVFALLALVLAFFAALPLGLGFFVLIPVLIGALHASHKDIFLG</sequence>
<protein>
    <recommendedName>
        <fullName evidence="4">Transmembrane protein</fullName>
    </recommendedName>
</protein>
<dbReference type="AlphaFoldDB" id="A0A974SPM7"/>
<reference evidence="2" key="1">
    <citation type="submission" date="2020-11" db="EMBL/GenBank/DDBJ databases">
        <title>Azospira restricta DSM 18626 genome sequence.</title>
        <authorList>
            <person name="Moe W.M."/>
        </authorList>
    </citation>
    <scope>NUCLEOTIDE SEQUENCE</scope>
    <source>
        <strain evidence="2">DSM 18626</strain>
    </source>
</reference>
<feature type="transmembrane region" description="Helical" evidence="1">
    <location>
        <begin position="202"/>
        <end position="235"/>
    </location>
</feature>
<keyword evidence="1" id="KW-0472">Membrane</keyword>
<feature type="transmembrane region" description="Helical" evidence="1">
    <location>
        <begin position="105"/>
        <end position="138"/>
    </location>
</feature>